<dbReference type="Gene3D" id="1.10.10.10">
    <property type="entry name" value="Winged helix-like DNA-binding domain superfamily/Winged helix DNA-binding domain"/>
    <property type="match status" value="1"/>
</dbReference>
<evidence type="ECO:0000259" key="6">
    <source>
        <dbReference type="Pfam" id="PF08281"/>
    </source>
</evidence>
<dbReference type="GO" id="GO:0016987">
    <property type="term" value="F:sigma factor activity"/>
    <property type="evidence" value="ECO:0007669"/>
    <property type="project" value="UniProtKB-KW"/>
</dbReference>
<comment type="similarity">
    <text evidence="1">Belongs to the sigma-70 factor family. ECF subfamily.</text>
</comment>
<dbReference type="InterPro" id="IPR014284">
    <property type="entry name" value="RNA_pol_sigma-70_dom"/>
</dbReference>
<dbReference type="SUPFAM" id="SSF88946">
    <property type="entry name" value="Sigma2 domain of RNA polymerase sigma factors"/>
    <property type="match status" value="1"/>
</dbReference>
<reference evidence="7" key="2">
    <citation type="submission" date="2021-04" db="EMBL/GenBank/DDBJ databases">
        <authorList>
            <person name="Dong X."/>
        </authorList>
    </citation>
    <scope>NUCLEOTIDE SEQUENCE</scope>
    <source>
        <strain evidence="7">ZWT</strain>
    </source>
</reference>
<dbReference type="InterPro" id="IPR039425">
    <property type="entry name" value="RNA_pol_sigma-70-like"/>
</dbReference>
<reference evidence="7" key="1">
    <citation type="journal article" date="2021" name="mSystems">
        <title>Bacteria and Archaea Synergistically Convert Glycine Betaine to Biogenic Methane in the Formosa Cold Seep of the South China Sea.</title>
        <authorList>
            <person name="Li L."/>
            <person name="Zhang W."/>
            <person name="Zhang S."/>
            <person name="Song L."/>
            <person name="Sun Q."/>
            <person name="Zhang H."/>
            <person name="Xiang H."/>
            <person name="Dong X."/>
        </authorList>
    </citation>
    <scope>NUCLEOTIDE SEQUENCE</scope>
    <source>
        <strain evidence="7">ZWT</strain>
    </source>
</reference>
<evidence type="ECO:0000313" key="7">
    <source>
        <dbReference type="EMBL" id="MCM1990013.1"/>
    </source>
</evidence>
<dbReference type="EMBL" id="JAGSOJ010000002">
    <property type="protein sequence ID" value="MCM1990013.1"/>
    <property type="molecule type" value="Genomic_DNA"/>
</dbReference>
<feature type="domain" description="RNA polymerase sigma factor 70 region 4 type 2" evidence="6">
    <location>
        <begin position="130"/>
        <end position="179"/>
    </location>
</feature>
<feature type="domain" description="RNA polymerase sigma-70 region 2" evidence="5">
    <location>
        <begin position="25"/>
        <end position="88"/>
    </location>
</feature>
<dbReference type="InterPro" id="IPR007627">
    <property type="entry name" value="RNA_pol_sigma70_r2"/>
</dbReference>
<evidence type="ECO:0000256" key="2">
    <source>
        <dbReference type="ARBA" id="ARBA00023015"/>
    </source>
</evidence>
<keyword evidence="4" id="KW-0804">Transcription</keyword>
<proteinExistence type="inferred from homology"/>
<dbReference type="PANTHER" id="PTHR43133:SF60">
    <property type="entry name" value="RNA POLYMERASE SIGMA FACTOR SIGV"/>
    <property type="match status" value="1"/>
</dbReference>
<dbReference type="Pfam" id="PF08281">
    <property type="entry name" value="Sigma70_r4_2"/>
    <property type="match status" value="1"/>
</dbReference>
<name>A0A9J6P288_9CLOT</name>
<dbReference type="Pfam" id="PF04542">
    <property type="entry name" value="Sigma70_r2"/>
    <property type="match status" value="1"/>
</dbReference>
<dbReference type="InterPro" id="IPR036388">
    <property type="entry name" value="WH-like_DNA-bd_sf"/>
</dbReference>
<dbReference type="RefSeq" id="WP_250859059.1">
    <property type="nucleotide sequence ID" value="NZ_JAGSOJ010000002.1"/>
</dbReference>
<evidence type="ECO:0000259" key="5">
    <source>
        <dbReference type="Pfam" id="PF04542"/>
    </source>
</evidence>
<evidence type="ECO:0000313" key="8">
    <source>
        <dbReference type="Proteomes" id="UP001056429"/>
    </source>
</evidence>
<sequence length="187" mass="22359">MEGVHLNSIKSNISNVNFEDFFCTNKDSLYKLCYNLCKNTPDCDDLFQETWLKTYRNFSSFKPDSNFRSWLFSICYNTYKDKYRKDKRWINIINDFLSSEDKEWVMDNICDKDMTPEEKVCLNDEKAILKEHLSHLKDKYRVPVIMFYFNNLQYKEISQILSIPVGTVKSRINKGKKLLKEKMEGCE</sequence>
<dbReference type="GO" id="GO:0003677">
    <property type="term" value="F:DNA binding"/>
    <property type="evidence" value="ECO:0007669"/>
    <property type="project" value="InterPro"/>
</dbReference>
<dbReference type="InterPro" id="IPR013249">
    <property type="entry name" value="RNA_pol_sigma70_r4_t2"/>
</dbReference>
<dbReference type="InterPro" id="IPR013325">
    <property type="entry name" value="RNA_pol_sigma_r2"/>
</dbReference>
<evidence type="ECO:0000256" key="4">
    <source>
        <dbReference type="ARBA" id="ARBA00023163"/>
    </source>
</evidence>
<protein>
    <submittedName>
        <fullName evidence="7">Sigma-70 family RNA polymerase sigma factor</fullName>
    </submittedName>
</protein>
<comment type="caution">
    <text evidence="7">The sequence shown here is derived from an EMBL/GenBank/DDBJ whole genome shotgun (WGS) entry which is preliminary data.</text>
</comment>
<dbReference type="Gene3D" id="1.10.1740.10">
    <property type="match status" value="1"/>
</dbReference>
<dbReference type="SUPFAM" id="SSF88659">
    <property type="entry name" value="Sigma3 and sigma4 domains of RNA polymerase sigma factors"/>
    <property type="match status" value="1"/>
</dbReference>
<organism evidence="7 8">
    <name type="scientific">Oceanirhabdus seepicola</name>
    <dbReference type="NCBI Taxonomy" id="2828781"/>
    <lineage>
        <taxon>Bacteria</taxon>
        <taxon>Bacillati</taxon>
        <taxon>Bacillota</taxon>
        <taxon>Clostridia</taxon>
        <taxon>Eubacteriales</taxon>
        <taxon>Clostridiaceae</taxon>
        <taxon>Oceanirhabdus</taxon>
    </lineage>
</organism>
<dbReference type="NCBIfam" id="TIGR02937">
    <property type="entry name" value="sigma70-ECF"/>
    <property type="match status" value="1"/>
</dbReference>
<dbReference type="GO" id="GO:0006352">
    <property type="term" value="P:DNA-templated transcription initiation"/>
    <property type="evidence" value="ECO:0007669"/>
    <property type="project" value="InterPro"/>
</dbReference>
<dbReference type="CDD" id="cd06171">
    <property type="entry name" value="Sigma70_r4"/>
    <property type="match status" value="1"/>
</dbReference>
<keyword evidence="3" id="KW-0731">Sigma factor</keyword>
<dbReference type="AlphaFoldDB" id="A0A9J6P288"/>
<accession>A0A9J6P288</accession>
<evidence type="ECO:0000256" key="1">
    <source>
        <dbReference type="ARBA" id="ARBA00010641"/>
    </source>
</evidence>
<gene>
    <name evidence="7" type="ORF">KDK92_09685</name>
</gene>
<evidence type="ECO:0000256" key="3">
    <source>
        <dbReference type="ARBA" id="ARBA00023082"/>
    </source>
</evidence>
<keyword evidence="2" id="KW-0805">Transcription regulation</keyword>
<dbReference type="InterPro" id="IPR013324">
    <property type="entry name" value="RNA_pol_sigma_r3/r4-like"/>
</dbReference>
<keyword evidence="8" id="KW-1185">Reference proteome</keyword>
<dbReference type="PANTHER" id="PTHR43133">
    <property type="entry name" value="RNA POLYMERASE ECF-TYPE SIGMA FACTO"/>
    <property type="match status" value="1"/>
</dbReference>
<dbReference type="Proteomes" id="UP001056429">
    <property type="component" value="Unassembled WGS sequence"/>
</dbReference>